<dbReference type="PANTHER" id="PTHR47966:SF51">
    <property type="entry name" value="BETA-SITE APP-CLEAVING ENZYME, ISOFORM A-RELATED"/>
    <property type="match status" value="1"/>
</dbReference>
<dbReference type="GO" id="GO:0004190">
    <property type="term" value="F:aspartic-type endopeptidase activity"/>
    <property type="evidence" value="ECO:0007669"/>
    <property type="project" value="UniProtKB-KW"/>
</dbReference>
<evidence type="ECO:0000256" key="1">
    <source>
        <dbReference type="ARBA" id="ARBA00007447"/>
    </source>
</evidence>
<feature type="domain" description="Peptidase A1" evidence="5">
    <location>
        <begin position="1"/>
        <end position="284"/>
    </location>
</feature>
<keyword evidence="7" id="KW-1185">Reference proteome</keyword>
<dbReference type="Pfam" id="PF00026">
    <property type="entry name" value="Asp"/>
    <property type="match status" value="1"/>
</dbReference>
<dbReference type="GO" id="GO:0006508">
    <property type="term" value="P:proteolysis"/>
    <property type="evidence" value="ECO:0007669"/>
    <property type="project" value="UniProtKB-KW"/>
</dbReference>
<reference evidence="6" key="2">
    <citation type="submission" date="2013-10" db="EMBL/GenBank/DDBJ databases">
        <authorList>
            <person name="Aslett M."/>
        </authorList>
    </citation>
    <scope>NUCLEOTIDE SEQUENCE [LARGE SCALE GENOMIC DNA]</scope>
    <source>
        <strain evidence="6">Houghton</strain>
    </source>
</reference>
<evidence type="ECO:0000259" key="5">
    <source>
        <dbReference type="PROSITE" id="PS51767"/>
    </source>
</evidence>
<dbReference type="EMBL" id="HG711107">
    <property type="protein sequence ID" value="CDJ48398.1"/>
    <property type="molecule type" value="Genomic_DNA"/>
</dbReference>
<dbReference type="PRINTS" id="PR00792">
    <property type="entry name" value="PEPSIN"/>
</dbReference>
<gene>
    <name evidence="6" type="ORF">EBH_0046570</name>
</gene>
<dbReference type="PANTHER" id="PTHR47966">
    <property type="entry name" value="BETA-SITE APP-CLEAVING ENZYME, ISOFORM A-RELATED"/>
    <property type="match status" value="1"/>
</dbReference>
<evidence type="ECO:0000313" key="7">
    <source>
        <dbReference type="Proteomes" id="UP000030750"/>
    </source>
</evidence>
<keyword evidence="2 6" id="KW-0645">Protease</keyword>
<dbReference type="InterPro" id="IPR034164">
    <property type="entry name" value="Pepsin-like_dom"/>
</dbReference>
<dbReference type="OrthoDB" id="771136at2759"/>
<organism evidence="6 7">
    <name type="scientific">Eimeria brunetti</name>
    <dbReference type="NCBI Taxonomy" id="51314"/>
    <lineage>
        <taxon>Eukaryota</taxon>
        <taxon>Sar</taxon>
        <taxon>Alveolata</taxon>
        <taxon>Apicomplexa</taxon>
        <taxon>Conoidasida</taxon>
        <taxon>Coccidia</taxon>
        <taxon>Eucoccidiorida</taxon>
        <taxon>Eimeriorina</taxon>
        <taxon>Eimeriidae</taxon>
        <taxon>Eimeria</taxon>
    </lineage>
</organism>
<accession>U6LGM0</accession>
<evidence type="ECO:0000256" key="3">
    <source>
        <dbReference type="ARBA" id="ARBA00022750"/>
    </source>
</evidence>
<name>U6LGM0_9EIME</name>
<dbReference type="InterPro" id="IPR033121">
    <property type="entry name" value="PEPTIDASE_A1"/>
</dbReference>
<comment type="similarity">
    <text evidence="1">Belongs to the peptidase A1 family.</text>
</comment>
<protein>
    <submittedName>
        <fullName evidence="6">Eukaryotic aspartyl protease, putative</fullName>
    </submittedName>
</protein>
<dbReference type="MEROPS" id="A01.041"/>
<dbReference type="VEuPathDB" id="ToxoDB:EBH_0046570"/>
<dbReference type="Proteomes" id="UP000030750">
    <property type="component" value="Unassembled WGS sequence"/>
</dbReference>
<evidence type="ECO:0000256" key="4">
    <source>
        <dbReference type="ARBA" id="ARBA00022801"/>
    </source>
</evidence>
<proteinExistence type="inferred from homology"/>
<dbReference type="InterPro" id="IPR001461">
    <property type="entry name" value="Aspartic_peptidase_A1"/>
</dbReference>
<dbReference type="PROSITE" id="PS51767">
    <property type="entry name" value="PEPTIDASE_A1"/>
    <property type="match status" value="1"/>
</dbReference>
<dbReference type="CDD" id="cd05471">
    <property type="entry name" value="pepsin_like"/>
    <property type="match status" value="1"/>
</dbReference>
<dbReference type="Gene3D" id="2.40.70.10">
    <property type="entry name" value="Acid Proteases"/>
    <property type="match status" value="2"/>
</dbReference>
<sequence length="310" mass="33969">MFDTGSSYTWVPSISCLVASCLQHRRFNPELSATFSRAAAPATATAAAAAAAAAAPQQQTRVTLQDFALGFAVSQPEHPFSELPFDGIIGLGTVQRFPQQQQQQQQKKWELRLWDVLVDEATVGVCTPQLPCTAIVDTGTSGIGGSAALVERIIDRMGGYESLCGGGEREERNKNMKRLAFVLEPAPGDDPQQFALDPDDYNAASYSFSPPSYSPLSFYSYSPPYSYSAPPFSYSPPYSSSDCNSTFMALPLPAGQSRTIVLGDVFLRKFYAVFDYDNSRIGIAERTREQNVTDPFQLLQRNYIRGSRSD</sequence>
<dbReference type="SUPFAM" id="SSF50630">
    <property type="entry name" value="Acid proteases"/>
    <property type="match status" value="1"/>
</dbReference>
<reference evidence="6" key="1">
    <citation type="submission" date="2013-10" db="EMBL/GenBank/DDBJ databases">
        <title>Genomic analysis of the causative agents of coccidiosis in chickens.</title>
        <authorList>
            <person name="Reid A.J."/>
            <person name="Blake D."/>
            <person name="Billington K."/>
            <person name="Browne H."/>
            <person name="Dunn M."/>
            <person name="Hung S."/>
            <person name="Kawahara F."/>
            <person name="Miranda-Saavedra D."/>
            <person name="Mourier T."/>
            <person name="Nagra H."/>
            <person name="Otto T.D."/>
            <person name="Rawlings N."/>
            <person name="Sanchez A."/>
            <person name="Sanders M."/>
            <person name="Subramaniam C."/>
            <person name="Tay Y."/>
            <person name="Dear P."/>
            <person name="Doerig C."/>
            <person name="Gruber A."/>
            <person name="Parkinson J."/>
            <person name="Shirley M."/>
            <person name="Wan K.L."/>
            <person name="Berriman M."/>
            <person name="Tomley F."/>
            <person name="Pain A."/>
        </authorList>
    </citation>
    <scope>NUCLEOTIDE SEQUENCE [LARGE SCALE GENOMIC DNA]</scope>
    <source>
        <strain evidence="6">Houghton</strain>
    </source>
</reference>
<keyword evidence="3" id="KW-0064">Aspartyl protease</keyword>
<dbReference type="InterPro" id="IPR021109">
    <property type="entry name" value="Peptidase_aspartic_dom_sf"/>
</dbReference>
<dbReference type="AlphaFoldDB" id="U6LGM0"/>
<evidence type="ECO:0000313" key="6">
    <source>
        <dbReference type="EMBL" id="CDJ48398.1"/>
    </source>
</evidence>
<evidence type="ECO:0000256" key="2">
    <source>
        <dbReference type="ARBA" id="ARBA00022670"/>
    </source>
</evidence>
<keyword evidence="4" id="KW-0378">Hydrolase</keyword>